<dbReference type="InterPro" id="IPR021858">
    <property type="entry name" value="Fun_TF"/>
</dbReference>
<name>A0A1E4TI72_9ASCO</name>
<feature type="compositionally biased region" description="Polar residues" evidence="3">
    <location>
        <begin position="583"/>
        <end position="599"/>
    </location>
</feature>
<keyword evidence="6" id="KW-1185">Reference proteome</keyword>
<dbReference type="GO" id="GO:0045944">
    <property type="term" value="P:positive regulation of transcription by RNA polymerase II"/>
    <property type="evidence" value="ECO:0007669"/>
    <property type="project" value="TreeGrafter"/>
</dbReference>
<keyword evidence="2" id="KW-0539">Nucleus</keyword>
<dbReference type="SUPFAM" id="SSF57701">
    <property type="entry name" value="Zn2/Cys6 DNA-binding domain"/>
    <property type="match status" value="1"/>
</dbReference>
<accession>A0A1E4TI72</accession>
<feature type="compositionally biased region" description="Basic residues" evidence="3">
    <location>
        <begin position="83"/>
        <end position="92"/>
    </location>
</feature>
<feature type="compositionally biased region" description="Polar residues" evidence="3">
    <location>
        <begin position="33"/>
        <end position="49"/>
    </location>
</feature>
<feature type="compositionally biased region" description="Low complexity" evidence="3">
    <location>
        <begin position="614"/>
        <end position="638"/>
    </location>
</feature>
<evidence type="ECO:0000256" key="1">
    <source>
        <dbReference type="ARBA" id="ARBA00004123"/>
    </source>
</evidence>
<dbReference type="OrthoDB" id="5333823at2759"/>
<dbReference type="PANTHER" id="PTHR37534:SF38">
    <property type="entry name" value="ZN(2)-C6 FUNGAL-TYPE DOMAIN-CONTAINING PROTEIN"/>
    <property type="match status" value="1"/>
</dbReference>
<dbReference type="Pfam" id="PF11951">
    <property type="entry name" value="Fungal_trans_2"/>
    <property type="match status" value="2"/>
</dbReference>
<dbReference type="InterPro" id="IPR001138">
    <property type="entry name" value="Zn2Cys6_DnaBD"/>
</dbReference>
<dbReference type="GO" id="GO:0000981">
    <property type="term" value="F:DNA-binding transcription factor activity, RNA polymerase II-specific"/>
    <property type="evidence" value="ECO:0007669"/>
    <property type="project" value="InterPro"/>
</dbReference>
<comment type="subcellular location">
    <subcellularLocation>
        <location evidence="1">Nucleus</location>
    </subcellularLocation>
</comment>
<evidence type="ECO:0000313" key="5">
    <source>
        <dbReference type="EMBL" id="ODV91464.1"/>
    </source>
</evidence>
<dbReference type="EMBL" id="KV453841">
    <property type="protein sequence ID" value="ODV91464.1"/>
    <property type="molecule type" value="Genomic_DNA"/>
</dbReference>
<feature type="region of interest" description="Disordered" evidence="3">
    <location>
        <begin position="71"/>
        <end position="112"/>
    </location>
</feature>
<dbReference type="GO" id="GO:0008270">
    <property type="term" value="F:zinc ion binding"/>
    <property type="evidence" value="ECO:0007669"/>
    <property type="project" value="InterPro"/>
</dbReference>
<evidence type="ECO:0000313" key="6">
    <source>
        <dbReference type="Proteomes" id="UP000095023"/>
    </source>
</evidence>
<proteinExistence type="predicted"/>
<dbReference type="InterPro" id="IPR036864">
    <property type="entry name" value="Zn2-C6_fun-type_DNA-bd_sf"/>
</dbReference>
<organism evidence="5 6">
    <name type="scientific">Tortispora caseinolytica NRRL Y-17796</name>
    <dbReference type="NCBI Taxonomy" id="767744"/>
    <lineage>
        <taxon>Eukaryota</taxon>
        <taxon>Fungi</taxon>
        <taxon>Dikarya</taxon>
        <taxon>Ascomycota</taxon>
        <taxon>Saccharomycotina</taxon>
        <taxon>Trigonopsidomycetes</taxon>
        <taxon>Trigonopsidales</taxon>
        <taxon>Trigonopsidaceae</taxon>
        <taxon>Tortispora</taxon>
    </lineage>
</organism>
<dbReference type="PROSITE" id="PS50048">
    <property type="entry name" value="ZN2_CY6_FUNGAL_2"/>
    <property type="match status" value="1"/>
</dbReference>
<dbReference type="GO" id="GO:0005634">
    <property type="term" value="C:nucleus"/>
    <property type="evidence" value="ECO:0007669"/>
    <property type="project" value="UniProtKB-SubCell"/>
</dbReference>
<dbReference type="Proteomes" id="UP000095023">
    <property type="component" value="Unassembled WGS sequence"/>
</dbReference>
<dbReference type="Pfam" id="PF00172">
    <property type="entry name" value="Zn_clus"/>
    <property type="match status" value="1"/>
</dbReference>
<dbReference type="PANTHER" id="PTHR37534">
    <property type="entry name" value="TRANSCRIPTIONAL ACTIVATOR PROTEIN UGA3"/>
    <property type="match status" value="1"/>
</dbReference>
<evidence type="ECO:0000256" key="2">
    <source>
        <dbReference type="ARBA" id="ARBA00023242"/>
    </source>
</evidence>
<gene>
    <name evidence="5" type="ORF">CANCADRAFT_29886</name>
</gene>
<protein>
    <recommendedName>
        <fullName evidence="4">Zn(2)-C6 fungal-type domain-containing protein</fullName>
    </recommendedName>
</protein>
<evidence type="ECO:0000259" key="4">
    <source>
        <dbReference type="PROSITE" id="PS50048"/>
    </source>
</evidence>
<evidence type="ECO:0000256" key="3">
    <source>
        <dbReference type="SAM" id="MobiDB-lite"/>
    </source>
</evidence>
<dbReference type="PROSITE" id="PS00463">
    <property type="entry name" value="ZN2_CY6_FUNGAL_1"/>
    <property type="match status" value="1"/>
</dbReference>
<dbReference type="Gene3D" id="4.10.240.10">
    <property type="entry name" value="Zn(2)-C6 fungal-type DNA-binding domain"/>
    <property type="match status" value="1"/>
</dbReference>
<feature type="region of interest" description="Disordered" evidence="3">
    <location>
        <begin position="24"/>
        <end position="56"/>
    </location>
</feature>
<dbReference type="SMART" id="SM00066">
    <property type="entry name" value="GAL4"/>
    <property type="match status" value="1"/>
</dbReference>
<sequence length="860" mass="94727">MSKQKNLSTTTTLPFSVMAFAPLAEMSPDPESRTSLHPPNVANKQSADLTTTAPDVDAAVPADPVFIDSSASLMAASDNKKQTSQKRSKKSGKAPASVGKPPASSKRQVQRTRTRTGCITCRRRKKKCDEGKPECMNCKSNNLICEGYTPKSLWKPQDAVPKGEGKEPLNQIGWHGLPMPLSMSPMPGSNTPLTELPSASLGLPMLTDSVNADVLRPANFTVTLENEVDAETGDHVVVSISSTNPDAIRRYSEKFNTVSRLICPRNPRNSSHLLTGYQIPSVIAGIETPLHRRLLQYYINNSSRHFTLMAEDDKNPFLTVILPIAMKHEMLMHSLLHLSAGVLREQLGPNHPEFEEVSKENAKQQQIAMEMTTSMLSSMELAVRDETVASVLLFVALTLFAGDTQGNTFRHIEGVRRLLIAREALRHSDTIDPRNIDGMEFDSGNPMPSSSDLFFYDFWLYCNVMSGMSWKAHSSKNIPRSGTFYNTMASLRARKGAESCSSSYESQTCSSTTGLDLSPMDVMLGTSNQGHTSNEGHNYLDDSEVAAIDDIYAPLLNASPLLDSNKWAASEHLHDMMHEEALQTGSPTASSVSTASGRQPSHDAESASTHSLFGTTTTRRGSSASIVTSASSSSSSRPAEPPAPLRQQTVSSAASLATSFTGVGGDLFELINDVCRLYVDVVGQAEKNYQVFGGERPDSFPPDAILRAIELEGKLAAWEPIPPEDGSQMDWRLVLLADVHRLCAHICLHRILYYKDGLANPRTRATVTAAIDIFKRLPLYCQTETFLIFPLFAIGCSTIDSAERMFIIDRFEHVRNWCGYANIKYGLEIMKECWRRWDQNEDGWEWQSVVESKGWSIMIA</sequence>
<feature type="region of interest" description="Disordered" evidence="3">
    <location>
        <begin position="581"/>
        <end position="650"/>
    </location>
</feature>
<dbReference type="GO" id="GO:0000976">
    <property type="term" value="F:transcription cis-regulatory region binding"/>
    <property type="evidence" value="ECO:0007669"/>
    <property type="project" value="TreeGrafter"/>
</dbReference>
<dbReference type="CDD" id="cd00067">
    <property type="entry name" value="GAL4"/>
    <property type="match status" value="1"/>
</dbReference>
<dbReference type="AlphaFoldDB" id="A0A1E4TI72"/>
<reference evidence="6" key="1">
    <citation type="submission" date="2016-02" db="EMBL/GenBank/DDBJ databases">
        <title>Comparative genomics of biotechnologically important yeasts.</title>
        <authorList>
            <consortium name="DOE Joint Genome Institute"/>
            <person name="Riley R."/>
            <person name="Haridas S."/>
            <person name="Wolfe K.H."/>
            <person name="Lopes M.R."/>
            <person name="Hittinger C.T."/>
            <person name="Goker M."/>
            <person name="Salamov A."/>
            <person name="Wisecaver J."/>
            <person name="Long T.M."/>
            <person name="Aerts A.L."/>
            <person name="Barry K."/>
            <person name="Choi C."/>
            <person name="Clum A."/>
            <person name="Coughlan A.Y."/>
            <person name="Deshpande S."/>
            <person name="Douglass A.P."/>
            <person name="Hanson S.J."/>
            <person name="Klenk H.-P."/>
            <person name="Labutti K."/>
            <person name="Lapidus A."/>
            <person name="Lindquist E."/>
            <person name="Lipzen A."/>
            <person name="Meier-Kolthoff J.P."/>
            <person name="Ohm R.A."/>
            <person name="Otillar R.P."/>
            <person name="Pangilinan J."/>
            <person name="Peng Y."/>
            <person name="Rokas A."/>
            <person name="Rosa C.A."/>
            <person name="Scheuner C."/>
            <person name="Sibirny A.A."/>
            <person name="Slot J.C."/>
            <person name="Stielow J.B."/>
            <person name="Sun H."/>
            <person name="Kurtzman C.P."/>
            <person name="Blackwell M."/>
            <person name="Jeffries T.W."/>
            <person name="Grigoriev I.V."/>
        </authorList>
    </citation>
    <scope>NUCLEOTIDE SEQUENCE [LARGE SCALE GENOMIC DNA]</scope>
    <source>
        <strain evidence="6">NRRL Y-17796</strain>
    </source>
</reference>
<feature type="domain" description="Zn(2)-C6 fungal-type" evidence="4">
    <location>
        <begin position="117"/>
        <end position="145"/>
    </location>
</feature>